<feature type="transmembrane region" description="Helical" evidence="1">
    <location>
        <begin position="34"/>
        <end position="52"/>
    </location>
</feature>
<accession>A0ABN7BF95</accession>
<name>A0ABN7BF95_9HEMI</name>
<feature type="transmembrane region" description="Helical" evidence="1">
    <location>
        <begin position="112"/>
        <end position="135"/>
    </location>
</feature>
<organism evidence="2 3">
    <name type="scientific">Nesidiocoris tenuis</name>
    <dbReference type="NCBI Taxonomy" id="355587"/>
    <lineage>
        <taxon>Eukaryota</taxon>
        <taxon>Metazoa</taxon>
        <taxon>Ecdysozoa</taxon>
        <taxon>Arthropoda</taxon>
        <taxon>Hexapoda</taxon>
        <taxon>Insecta</taxon>
        <taxon>Pterygota</taxon>
        <taxon>Neoptera</taxon>
        <taxon>Paraneoptera</taxon>
        <taxon>Hemiptera</taxon>
        <taxon>Heteroptera</taxon>
        <taxon>Panheteroptera</taxon>
        <taxon>Cimicomorpha</taxon>
        <taxon>Miridae</taxon>
        <taxon>Dicyphina</taxon>
        <taxon>Nesidiocoris</taxon>
    </lineage>
</organism>
<gene>
    <name evidence="2" type="ORF">NTJ_15863</name>
</gene>
<evidence type="ECO:0000313" key="3">
    <source>
        <dbReference type="Proteomes" id="UP001307889"/>
    </source>
</evidence>
<dbReference type="Proteomes" id="UP001307889">
    <property type="component" value="Chromosome 15"/>
</dbReference>
<dbReference type="EMBL" id="AP028923">
    <property type="protein sequence ID" value="BET03045.1"/>
    <property type="molecule type" value="Genomic_DNA"/>
</dbReference>
<feature type="transmembrane region" description="Helical" evidence="1">
    <location>
        <begin position="252"/>
        <end position="270"/>
    </location>
</feature>
<keyword evidence="3" id="KW-1185">Reference proteome</keyword>
<proteinExistence type="predicted"/>
<evidence type="ECO:0008006" key="4">
    <source>
        <dbReference type="Google" id="ProtNLM"/>
    </source>
</evidence>
<keyword evidence="1" id="KW-0472">Membrane</keyword>
<evidence type="ECO:0000313" key="2">
    <source>
        <dbReference type="EMBL" id="BET03045.1"/>
    </source>
</evidence>
<feature type="transmembrane region" description="Helical" evidence="1">
    <location>
        <begin position="213"/>
        <end position="232"/>
    </location>
</feature>
<evidence type="ECO:0000256" key="1">
    <source>
        <dbReference type="SAM" id="Phobius"/>
    </source>
</evidence>
<reference evidence="2 3" key="1">
    <citation type="submission" date="2023-09" db="EMBL/GenBank/DDBJ databases">
        <title>Nesidiocoris tenuis whole genome shotgun sequence.</title>
        <authorList>
            <person name="Shibata T."/>
            <person name="Shimoda M."/>
            <person name="Kobayashi T."/>
            <person name="Uehara T."/>
        </authorList>
    </citation>
    <scope>NUCLEOTIDE SEQUENCE [LARGE SCALE GENOMIC DNA]</scope>
    <source>
        <strain evidence="2 3">Japan</strain>
    </source>
</reference>
<feature type="transmembrane region" description="Helical" evidence="1">
    <location>
        <begin position="72"/>
        <end position="91"/>
    </location>
</feature>
<protein>
    <recommendedName>
        <fullName evidence="4">Gustatory receptor</fullName>
    </recommendedName>
</protein>
<sequence length="284" mass="32593">MAYSAENLDSCFLQVWRIFGVFPIDTKGRLSSKLQLYSAAVFLILLFSSYFAELYFCSLSYNSKRSNRNQLYIIFALKTCKCFLVASEFAWHQRSIRKFCKNNARFFFNERISSRLTFLALLLKVSLIASIVHNLKLGGSLKRYVQISSELTFCYLRFIELLVVVQWFNATSAAANQLVVALDLVKESKIKLPIYFDGICRCYRANKFFGLQLLINILSAVLQALIALYYIAVNVGKHFFGRRPTPIMNRYFVFNAMNVLFSAVQLLLLVTPSHSVQTKVSYPA</sequence>
<keyword evidence="1" id="KW-0812">Transmembrane</keyword>
<keyword evidence="1" id="KW-1133">Transmembrane helix</keyword>